<dbReference type="Proteomes" id="UP000193719">
    <property type="component" value="Unassembled WGS sequence"/>
</dbReference>
<dbReference type="AlphaFoldDB" id="A0A1Y1UXA9"/>
<keyword evidence="1" id="KW-0732">Signal</keyword>
<evidence type="ECO:0000313" key="2">
    <source>
        <dbReference type="EMBL" id="ORX42816.1"/>
    </source>
</evidence>
<evidence type="ECO:0008006" key="4">
    <source>
        <dbReference type="Google" id="ProtNLM"/>
    </source>
</evidence>
<dbReference type="EMBL" id="MCFH01000059">
    <property type="protein sequence ID" value="ORX42816.1"/>
    <property type="molecule type" value="Genomic_DNA"/>
</dbReference>
<sequence length="206" mass="24026">MKLYLFVTLLAFCLCSVINAKKLRRIIVIRHGEKISDDFKTLSNEGTARAHCLYQVFNDNTIYGKPGSIYANHKGTRSHRPYDTVKPLADYYNLKVKQFHKYDPEVRQFVKHTLNKDSSDNILIASAKEWIPLLLDAIGDYKLDTTDRRYFNEEGELHGFNNIIVIENDDTKGNGYLRIDEQNIDDCMYEYLENLEEDVEQVPIEH</sequence>
<accession>A0A1Y1UXA9</accession>
<proteinExistence type="predicted"/>
<reference evidence="2 3" key="1">
    <citation type="submission" date="2016-08" db="EMBL/GenBank/DDBJ databases">
        <title>Genomes of anaerobic fungi encode conserved fungal cellulosomes for biomass hydrolysis.</title>
        <authorList>
            <consortium name="DOE Joint Genome Institute"/>
            <person name="Haitjema C.H."/>
            <person name="Gilmore S.P."/>
            <person name="Henske J.K."/>
            <person name="Solomon K.V."/>
            <person name="De Groot R."/>
            <person name="Kuo A."/>
            <person name="Mondo S.J."/>
            <person name="Salamov A.A."/>
            <person name="Labutti K."/>
            <person name="Zhao Z."/>
            <person name="Chiniquy J."/>
            <person name="Barry K."/>
            <person name="Brewer H.M."/>
            <person name="Purvine S.O."/>
            <person name="Wright A.T."/>
            <person name="Boxma B."/>
            <person name="Van Alen T."/>
            <person name="Hackstein J.H."/>
            <person name="Baker S.E."/>
            <person name="Grigoriev I.V."/>
            <person name="O'Malley M.A."/>
        </authorList>
    </citation>
    <scope>NUCLEOTIDE SEQUENCE [LARGE SCALE GENOMIC DNA]</scope>
    <source>
        <strain evidence="3">finn</strain>
    </source>
</reference>
<dbReference type="STRING" id="1754191.A0A1Y1UXA9"/>
<protein>
    <recommendedName>
        <fullName evidence="4">Phosphoglycerate mutase-like protein</fullName>
    </recommendedName>
</protein>
<evidence type="ECO:0000313" key="3">
    <source>
        <dbReference type="Proteomes" id="UP000193719"/>
    </source>
</evidence>
<gene>
    <name evidence="2" type="ORF">BCR36DRAFT_586964</name>
</gene>
<feature type="chain" id="PRO_5012327363" description="Phosphoglycerate mutase-like protein" evidence="1">
    <location>
        <begin position="21"/>
        <end position="206"/>
    </location>
</feature>
<keyword evidence="3" id="KW-1185">Reference proteome</keyword>
<comment type="caution">
    <text evidence="2">The sequence shown here is derived from an EMBL/GenBank/DDBJ whole genome shotgun (WGS) entry which is preliminary data.</text>
</comment>
<name>A0A1Y1UXA9_9FUNG</name>
<evidence type="ECO:0000256" key="1">
    <source>
        <dbReference type="SAM" id="SignalP"/>
    </source>
</evidence>
<reference evidence="2 3" key="2">
    <citation type="submission" date="2016-08" db="EMBL/GenBank/DDBJ databases">
        <title>Pervasive Adenine N6-methylation of Active Genes in Fungi.</title>
        <authorList>
            <consortium name="DOE Joint Genome Institute"/>
            <person name="Mondo S.J."/>
            <person name="Dannebaum R.O."/>
            <person name="Kuo R.C."/>
            <person name="Labutti K."/>
            <person name="Haridas S."/>
            <person name="Kuo A."/>
            <person name="Salamov A."/>
            <person name="Ahrendt S.R."/>
            <person name="Lipzen A."/>
            <person name="Sullivan W."/>
            <person name="Andreopoulos W.B."/>
            <person name="Clum A."/>
            <person name="Lindquist E."/>
            <person name="Daum C."/>
            <person name="Ramamoorthy G.K."/>
            <person name="Gryganskyi A."/>
            <person name="Culley D."/>
            <person name="Magnuson J.K."/>
            <person name="James T.Y."/>
            <person name="O'Malley M.A."/>
            <person name="Stajich J.E."/>
            <person name="Spatafora J.W."/>
            <person name="Visel A."/>
            <person name="Grigoriev I.V."/>
        </authorList>
    </citation>
    <scope>NUCLEOTIDE SEQUENCE [LARGE SCALE GENOMIC DNA]</scope>
    <source>
        <strain evidence="3">finn</strain>
    </source>
</reference>
<dbReference type="OrthoDB" id="425925at2759"/>
<organism evidence="2 3">
    <name type="scientific">Piromyces finnis</name>
    <dbReference type="NCBI Taxonomy" id="1754191"/>
    <lineage>
        <taxon>Eukaryota</taxon>
        <taxon>Fungi</taxon>
        <taxon>Fungi incertae sedis</taxon>
        <taxon>Chytridiomycota</taxon>
        <taxon>Chytridiomycota incertae sedis</taxon>
        <taxon>Neocallimastigomycetes</taxon>
        <taxon>Neocallimastigales</taxon>
        <taxon>Neocallimastigaceae</taxon>
        <taxon>Piromyces</taxon>
    </lineage>
</organism>
<feature type="signal peptide" evidence="1">
    <location>
        <begin position="1"/>
        <end position="20"/>
    </location>
</feature>